<dbReference type="AlphaFoldDB" id="G2LFJ6"/>
<dbReference type="InterPro" id="IPR013685">
    <property type="entry name" value="POTRA_FtsQ_type"/>
</dbReference>
<dbReference type="GO" id="GO:0016020">
    <property type="term" value="C:membrane"/>
    <property type="evidence" value="ECO:0007669"/>
    <property type="project" value="UniProtKB-SubCell"/>
</dbReference>
<dbReference type="HOGENOM" id="CLU_820615_0_0_0"/>
<evidence type="ECO:0000256" key="2">
    <source>
        <dbReference type="ARBA" id="ARBA00022475"/>
    </source>
</evidence>
<keyword evidence="3" id="KW-0997">Cell inner membrane</keyword>
<feature type="transmembrane region" description="Helical" evidence="10">
    <location>
        <begin position="41"/>
        <end position="62"/>
    </location>
</feature>
<keyword evidence="6 10" id="KW-1133">Transmembrane helix</keyword>
<dbReference type="InterPro" id="IPR005548">
    <property type="entry name" value="Cell_div_FtsQ/DivIB_C"/>
</dbReference>
<gene>
    <name evidence="12" type="ordered locus">Cabther_A0640</name>
</gene>
<dbReference type="EMBL" id="CP002514">
    <property type="protein sequence ID" value="AEP11397.1"/>
    <property type="molecule type" value="Genomic_DNA"/>
</dbReference>
<dbReference type="InterPro" id="IPR026579">
    <property type="entry name" value="FtsQ"/>
</dbReference>
<dbReference type="Proteomes" id="UP000006791">
    <property type="component" value="Chromosome 1"/>
</dbReference>
<dbReference type="PANTHER" id="PTHR35851:SF1">
    <property type="entry name" value="CELL DIVISION PROTEIN FTSQ"/>
    <property type="match status" value="1"/>
</dbReference>
<evidence type="ECO:0000259" key="11">
    <source>
        <dbReference type="PROSITE" id="PS51779"/>
    </source>
</evidence>
<evidence type="ECO:0000256" key="5">
    <source>
        <dbReference type="ARBA" id="ARBA00022692"/>
    </source>
</evidence>
<dbReference type="Gene3D" id="3.10.20.310">
    <property type="entry name" value="membrane protein fhac"/>
    <property type="match status" value="1"/>
</dbReference>
<evidence type="ECO:0000313" key="13">
    <source>
        <dbReference type="Proteomes" id="UP000006791"/>
    </source>
</evidence>
<proteinExistence type="predicted"/>
<dbReference type="PANTHER" id="PTHR35851">
    <property type="entry name" value="CELL DIVISION PROTEIN FTSQ"/>
    <property type="match status" value="1"/>
</dbReference>
<evidence type="ECO:0000313" key="12">
    <source>
        <dbReference type="EMBL" id="AEP11397.1"/>
    </source>
</evidence>
<evidence type="ECO:0000256" key="6">
    <source>
        <dbReference type="ARBA" id="ARBA00022989"/>
    </source>
</evidence>
<feature type="domain" description="POTRA" evidence="11">
    <location>
        <begin position="69"/>
        <end position="137"/>
    </location>
</feature>
<accession>G2LFJ6</accession>
<dbReference type="PROSITE" id="PS51779">
    <property type="entry name" value="POTRA"/>
    <property type="match status" value="1"/>
</dbReference>
<organism evidence="12 13">
    <name type="scientific">Chloracidobacterium thermophilum (strain B)</name>
    <dbReference type="NCBI Taxonomy" id="981222"/>
    <lineage>
        <taxon>Bacteria</taxon>
        <taxon>Pseudomonadati</taxon>
        <taxon>Acidobacteriota</taxon>
        <taxon>Terriglobia</taxon>
        <taxon>Terriglobales</taxon>
        <taxon>Acidobacteriaceae</taxon>
        <taxon>Chloracidobacterium</taxon>
    </lineage>
</organism>
<feature type="compositionally biased region" description="Low complexity" evidence="9">
    <location>
        <begin position="314"/>
        <end position="327"/>
    </location>
</feature>
<keyword evidence="5 10" id="KW-0812">Transmembrane</keyword>
<evidence type="ECO:0000256" key="3">
    <source>
        <dbReference type="ARBA" id="ARBA00022519"/>
    </source>
</evidence>
<keyword evidence="13" id="KW-1185">Reference proteome</keyword>
<evidence type="ECO:0000256" key="4">
    <source>
        <dbReference type="ARBA" id="ARBA00022618"/>
    </source>
</evidence>
<comment type="subcellular location">
    <subcellularLocation>
        <location evidence="1">Membrane</location>
    </subcellularLocation>
</comment>
<keyword evidence="2" id="KW-1003">Cell membrane</keyword>
<dbReference type="InterPro" id="IPR034746">
    <property type="entry name" value="POTRA"/>
</dbReference>
<evidence type="ECO:0000256" key="1">
    <source>
        <dbReference type="ARBA" id="ARBA00004370"/>
    </source>
</evidence>
<evidence type="ECO:0000256" key="10">
    <source>
        <dbReference type="SAM" id="Phobius"/>
    </source>
</evidence>
<reference evidence="12 13" key="1">
    <citation type="journal article" date="2012" name="Environ. Microbiol.">
        <title>Complete genome of Candidatus Chloracidobacterium thermophilum, a chlorophyll-based photoheterotroph belonging to the phylum Acidobacteria.</title>
        <authorList>
            <person name="Garcia Costas A.M."/>
            <person name="Liu Z."/>
            <person name="Tomsho L.P."/>
            <person name="Schuster S.C."/>
            <person name="Ward D.M."/>
            <person name="Bryant D.A."/>
        </authorList>
    </citation>
    <scope>NUCLEOTIDE SEQUENCE [LARGE SCALE GENOMIC DNA]</scope>
    <source>
        <strain evidence="12 13">B</strain>
    </source>
</reference>
<dbReference type="GO" id="GO:0090529">
    <property type="term" value="P:cell septum assembly"/>
    <property type="evidence" value="ECO:0007669"/>
    <property type="project" value="InterPro"/>
</dbReference>
<keyword evidence="7 10" id="KW-0472">Membrane</keyword>
<dbReference type="Pfam" id="PF08478">
    <property type="entry name" value="POTRA_1"/>
    <property type="match status" value="1"/>
</dbReference>
<sequence>MSVAHKRTTRQVLPSRREQTREAAAIRIPRTRQGAVWEQLYAWRTGILWVVLLVGLSSLGLAMTRSSLFLLRQVEVIGCQPPVAEDIERLVRQQSTGSLLTVSLPTLRQNLESLPRVRQARIVRILPDTLRIVVEERKPFVLAQMAERSNLVWLDEEGVVIAAYDPDTDGEPPVLAVGLASDRDAAGRRENRERLQLYRNLTWALDAAEPRLSERIESVDLSQLQDVRVQLRNSRIVVGLGREDFRERLLHACEIVDALQRRDTSILERMRFSDPRIFEKAPYLKTVNMVSARQVNLEFDERLPAPPARTTTGAKAMSSPPKAAPKSTSRQAGSAARR</sequence>
<keyword evidence="8" id="KW-0131">Cell cycle</keyword>
<evidence type="ECO:0000256" key="7">
    <source>
        <dbReference type="ARBA" id="ARBA00023136"/>
    </source>
</evidence>
<dbReference type="Pfam" id="PF03799">
    <property type="entry name" value="FtsQ_DivIB_C"/>
    <property type="match status" value="1"/>
</dbReference>
<keyword evidence="4 12" id="KW-0132">Cell division</keyword>
<dbReference type="KEGG" id="ctm:Cabther_A0640"/>
<evidence type="ECO:0000256" key="8">
    <source>
        <dbReference type="ARBA" id="ARBA00023306"/>
    </source>
</evidence>
<protein>
    <submittedName>
        <fullName evidence="12">Cell division septal protein</fullName>
    </submittedName>
</protein>
<evidence type="ECO:0000256" key="9">
    <source>
        <dbReference type="SAM" id="MobiDB-lite"/>
    </source>
</evidence>
<name>G2LFJ6_CHLTF</name>
<dbReference type="STRING" id="981222.Cabther_A0640"/>
<feature type="region of interest" description="Disordered" evidence="9">
    <location>
        <begin position="301"/>
        <end position="338"/>
    </location>
</feature>